<evidence type="ECO:0000256" key="6">
    <source>
        <dbReference type="PIRSR" id="PIRSR602401-1"/>
    </source>
</evidence>
<evidence type="ECO:0000256" key="4">
    <source>
        <dbReference type="ARBA" id="ARBA00022723"/>
    </source>
</evidence>
<reference evidence="7 8" key="1">
    <citation type="journal article" date="2019" name="Sci. Rep.">
        <title>A multi-omics analysis of the grapevine pathogen Lasiodiplodia theobromae reveals that temperature affects the expression of virulence- and pathogenicity-related genes.</title>
        <authorList>
            <person name="Felix C."/>
            <person name="Meneses R."/>
            <person name="Goncalves M.F.M."/>
            <person name="Tilleman L."/>
            <person name="Duarte A.S."/>
            <person name="Jorrin-Novo J.V."/>
            <person name="Van de Peer Y."/>
            <person name="Deforce D."/>
            <person name="Van Nieuwerburgh F."/>
            <person name="Esteves A.C."/>
            <person name="Alves A."/>
        </authorList>
    </citation>
    <scope>NUCLEOTIDE SEQUENCE [LARGE SCALE GENOMIC DNA]</scope>
    <source>
        <strain evidence="7 8">LA-SOL3</strain>
    </source>
</reference>
<dbReference type="InterPro" id="IPR002401">
    <property type="entry name" value="Cyt_P450_E_grp-I"/>
</dbReference>
<dbReference type="Gene3D" id="1.10.630.10">
    <property type="entry name" value="Cytochrome P450"/>
    <property type="match status" value="1"/>
</dbReference>
<keyword evidence="4 6" id="KW-0479">Metal-binding</keyword>
<keyword evidence="7" id="KW-0560">Oxidoreductase</keyword>
<dbReference type="PANTHER" id="PTHR24305">
    <property type="entry name" value="CYTOCHROME P450"/>
    <property type="match status" value="1"/>
</dbReference>
<accession>A0A5N5D1Q9</accession>
<evidence type="ECO:0000313" key="8">
    <source>
        <dbReference type="Proteomes" id="UP000325902"/>
    </source>
</evidence>
<keyword evidence="7" id="KW-0503">Monooxygenase</keyword>
<dbReference type="InterPro" id="IPR036396">
    <property type="entry name" value="Cyt_P450_sf"/>
</dbReference>
<keyword evidence="8" id="KW-1185">Reference proteome</keyword>
<keyword evidence="5 6" id="KW-0408">Iron</keyword>
<evidence type="ECO:0000313" key="7">
    <source>
        <dbReference type="EMBL" id="KAB2571304.1"/>
    </source>
</evidence>
<dbReference type="PRINTS" id="PR00463">
    <property type="entry name" value="EP450I"/>
</dbReference>
<sequence>MCATAIGAVTYNVFFHPLARFPGPRFAATTRLVKHFKAIQGVQHQWIKEQHDIYGPVVRIGPNILSYTNPEAQKDVCGHRTATHKANLKDFTFFAKEVNGVPSLVSIEDHEEHGRVRRIFSNAFSDKALKEQEPLIRKYADKLVASLTNQVAAGKAPDIVKMYNCATFDVMGDLCFGQSLGLLEDSEYSPWVKAIFEGFKALQLAGASRDYPFFAPLLDLLIPRSLQKKRQDHFQYSADRVNKRLNTNTDRPDIWTLVLRHQEKGNGLSMAQMHSNASLFMVAGTETTATLLSGLTDLLLKHPDKLAILTAEIRNSVTTTDELTINNLQRLTYLQACLTEGLRLYPPTPLGSPRIVPEGGNVICNEFLPAGTNICVNYWAAFRCADNFYRPEAFLPERWLPEPPHEFANDKRDVMQPFSVGPYACLGKNLAYHEMRLILAKVLYNFDLVPYVANESKMDRDWSDHKVFGLWEKPPLPVKLVKRS</sequence>
<organism evidence="7 8">
    <name type="scientific">Lasiodiplodia theobromae</name>
    <dbReference type="NCBI Taxonomy" id="45133"/>
    <lineage>
        <taxon>Eukaryota</taxon>
        <taxon>Fungi</taxon>
        <taxon>Dikarya</taxon>
        <taxon>Ascomycota</taxon>
        <taxon>Pezizomycotina</taxon>
        <taxon>Dothideomycetes</taxon>
        <taxon>Dothideomycetes incertae sedis</taxon>
        <taxon>Botryosphaeriales</taxon>
        <taxon>Botryosphaeriaceae</taxon>
        <taxon>Lasiodiplodia</taxon>
    </lineage>
</organism>
<keyword evidence="3 6" id="KW-0349">Heme</keyword>
<dbReference type="Pfam" id="PF00067">
    <property type="entry name" value="p450"/>
    <property type="match status" value="1"/>
</dbReference>
<dbReference type="OrthoDB" id="1470350at2759"/>
<evidence type="ECO:0000256" key="3">
    <source>
        <dbReference type="ARBA" id="ARBA00022617"/>
    </source>
</evidence>
<dbReference type="GO" id="GO:0004497">
    <property type="term" value="F:monooxygenase activity"/>
    <property type="evidence" value="ECO:0007669"/>
    <property type="project" value="UniProtKB-KW"/>
</dbReference>
<gene>
    <name evidence="7" type="primary">rdc4_15</name>
    <name evidence="7" type="ORF">DBV05_g10037</name>
</gene>
<dbReference type="SUPFAM" id="SSF48264">
    <property type="entry name" value="Cytochrome P450"/>
    <property type="match status" value="1"/>
</dbReference>
<dbReference type="EMBL" id="VCHE01000105">
    <property type="protein sequence ID" value="KAB2571304.1"/>
    <property type="molecule type" value="Genomic_DNA"/>
</dbReference>
<feature type="binding site" description="axial binding residue" evidence="6">
    <location>
        <position position="425"/>
    </location>
    <ligand>
        <name>heme</name>
        <dbReference type="ChEBI" id="CHEBI:30413"/>
    </ligand>
    <ligandPart>
        <name>Fe</name>
        <dbReference type="ChEBI" id="CHEBI:18248"/>
    </ligandPart>
</feature>
<dbReference type="GO" id="GO:0016705">
    <property type="term" value="F:oxidoreductase activity, acting on paired donors, with incorporation or reduction of molecular oxygen"/>
    <property type="evidence" value="ECO:0007669"/>
    <property type="project" value="InterPro"/>
</dbReference>
<dbReference type="PANTHER" id="PTHR24305:SF210">
    <property type="entry name" value="CYTOCHROME P450 MONOOXYGENASE ASQL-RELATED"/>
    <property type="match status" value="1"/>
</dbReference>
<dbReference type="AlphaFoldDB" id="A0A5N5D1Q9"/>
<dbReference type="Proteomes" id="UP000325902">
    <property type="component" value="Unassembled WGS sequence"/>
</dbReference>
<dbReference type="InterPro" id="IPR001128">
    <property type="entry name" value="Cyt_P450"/>
</dbReference>
<dbReference type="PRINTS" id="PR00385">
    <property type="entry name" value="P450"/>
</dbReference>
<dbReference type="InterPro" id="IPR050121">
    <property type="entry name" value="Cytochrome_P450_monoxygenase"/>
</dbReference>
<evidence type="ECO:0000256" key="5">
    <source>
        <dbReference type="ARBA" id="ARBA00023004"/>
    </source>
</evidence>
<comment type="cofactor">
    <cofactor evidence="1 6">
        <name>heme</name>
        <dbReference type="ChEBI" id="CHEBI:30413"/>
    </cofactor>
</comment>
<name>A0A5N5D1Q9_9PEZI</name>
<comment type="caution">
    <text evidence="7">The sequence shown here is derived from an EMBL/GenBank/DDBJ whole genome shotgun (WGS) entry which is preliminary data.</text>
</comment>
<proteinExistence type="inferred from homology"/>
<dbReference type="GO" id="GO:0020037">
    <property type="term" value="F:heme binding"/>
    <property type="evidence" value="ECO:0007669"/>
    <property type="project" value="InterPro"/>
</dbReference>
<evidence type="ECO:0000256" key="2">
    <source>
        <dbReference type="ARBA" id="ARBA00010617"/>
    </source>
</evidence>
<protein>
    <submittedName>
        <fullName evidence="7">Cytochrome P450 monooxygenase rdc4</fullName>
    </submittedName>
</protein>
<comment type="similarity">
    <text evidence="2">Belongs to the cytochrome P450 family.</text>
</comment>
<dbReference type="CDD" id="cd11058">
    <property type="entry name" value="CYP60B-like"/>
    <property type="match status" value="1"/>
</dbReference>
<dbReference type="GO" id="GO:0005506">
    <property type="term" value="F:iron ion binding"/>
    <property type="evidence" value="ECO:0007669"/>
    <property type="project" value="InterPro"/>
</dbReference>
<evidence type="ECO:0000256" key="1">
    <source>
        <dbReference type="ARBA" id="ARBA00001971"/>
    </source>
</evidence>